<name>A0A0C3JPM8_PISTI</name>
<organism evidence="1 2">
    <name type="scientific">Pisolithus tinctorius Marx 270</name>
    <dbReference type="NCBI Taxonomy" id="870435"/>
    <lineage>
        <taxon>Eukaryota</taxon>
        <taxon>Fungi</taxon>
        <taxon>Dikarya</taxon>
        <taxon>Basidiomycota</taxon>
        <taxon>Agaricomycotina</taxon>
        <taxon>Agaricomycetes</taxon>
        <taxon>Agaricomycetidae</taxon>
        <taxon>Boletales</taxon>
        <taxon>Sclerodermatineae</taxon>
        <taxon>Pisolithaceae</taxon>
        <taxon>Pisolithus</taxon>
    </lineage>
</organism>
<protein>
    <submittedName>
        <fullName evidence="1">Uncharacterized protein</fullName>
    </submittedName>
</protein>
<dbReference type="InParanoid" id="A0A0C3JPM8"/>
<dbReference type="HOGENOM" id="CLU_1289403_0_0_1"/>
<keyword evidence="2" id="KW-1185">Reference proteome</keyword>
<gene>
    <name evidence="1" type="ORF">M404DRAFT_20656</name>
</gene>
<dbReference type="AlphaFoldDB" id="A0A0C3JPM8"/>
<reference evidence="2" key="2">
    <citation type="submission" date="2015-01" db="EMBL/GenBank/DDBJ databases">
        <title>Evolutionary Origins and Diversification of the Mycorrhizal Mutualists.</title>
        <authorList>
            <consortium name="DOE Joint Genome Institute"/>
            <consortium name="Mycorrhizal Genomics Consortium"/>
            <person name="Kohler A."/>
            <person name="Kuo A."/>
            <person name="Nagy L.G."/>
            <person name="Floudas D."/>
            <person name="Copeland A."/>
            <person name="Barry K.W."/>
            <person name="Cichocki N."/>
            <person name="Veneault-Fourrey C."/>
            <person name="LaButti K."/>
            <person name="Lindquist E.A."/>
            <person name="Lipzen A."/>
            <person name="Lundell T."/>
            <person name="Morin E."/>
            <person name="Murat C."/>
            <person name="Riley R."/>
            <person name="Ohm R."/>
            <person name="Sun H."/>
            <person name="Tunlid A."/>
            <person name="Henrissat B."/>
            <person name="Grigoriev I.V."/>
            <person name="Hibbett D.S."/>
            <person name="Martin F."/>
        </authorList>
    </citation>
    <scope>NUCLEOTIDE SEQUENCE [LARGE SCALE GENOMIC DNA]</scope>
    <source>
        <strain evidence="2">Marx 270</strain>
    </source>
</reference>
<evidence type="ECO:0000313" key="2">
    <source>
        <dbReference type="Proteomes" id="UP000054217"/>
    </source>
</evidence>
<accession>A0A0C3JPM8</accession>
<proteinExistence type="predicted"/>
<evidence type="ECO:0000313" key="1">
    <source>
        <dbReference type="EMBL" id="KIO11158.1"/>
    </source>
</evidence>
<sequence>MPPCIFHKVDNTIKVGATFTTQSIAQLVQIELFASGDPETGVVFADSPCTLCAGSSYWCLSEANRACSLCLNCHKWCSQGPNLTSVSPLQLITLHSTDSGLHLIDIGSWSINSLQALATLEALKKCQKAATNDSQVETQATLAWGTKCQQLSTHAPAAPSTSVSVGPVLPTLDIPPHLLPSLAHHPHSPLFLTLQLPPKSPWFLFTIYCPSLTP</sequence>
<reference evidence="1 2" key="1">
    <citation type="submission" date="2014-04" db="EMBL/GenBank/DDBJ databases">
        <authorList>
            <consortium name="DOE Joint Genome Institute"/>
            <person name="Kuo A."/>
            <person name="Kohler A."/>
            <person name="Costa M.D."/>
            <person name="Nagy L.G."/>
            <person name="Floudas D."/>
            <person name="Copeland A."/>
            <person name="Barry K.W."/>
            <person name="Cichocki N."/>
            <person name="Veneault-Fourrey C."/>
            <person name="LaButti K."/>
            <person name="Lindquist E.A."/>
            <person name="Lipzen A."/>
            <person name="Lundell T."/>
            <person name="Morin E."/>
            <person name="Murat C."/>
            <person name="Sun H."/>
            <person name="Tunlid A."/>
            <person name="Henrissat B."/>
            <person name="Grigoriev I.V."/>
            <person name="Hibbett D.S."/>
            <person name="Martin F."/>
            <person name="Nordberg H.P."/>
            <person name="Cantor M.N."/>
            <person name="Hua S.X."/>
        </authorList>
    </citation>
    <scope>NUCLEOTIDE SEQUENCE [LARGE SCALE GENOMIC DNA]</scope>
    <source>
        <strain evidence="1 2">Marx 270</strain>
    </source>
</reference>
<dbReference type="EMBL" id="KN831950">
    <property type="protein sequence ID" value="KIO11158.1"/>
    <property type="molecule type" value="Genomic_DNA"/>
</dbReference>
<dbReference type="Proteomes" id="UP000054217">
    <property type="component" value="Unassembled WGS sequence"/>
</dbReference>